<feature type="domain" description="HTH araC/xylS-type" evidence="4">
    <location>
        <begin position="134"/>
        <end position="232"/>
    </location>
</feature>
<gene>
    <name evidence="5" type="ORF">HMPREF9193_01638</name>
</gene>
<name>A0ABN0NX44_TRELE</name>
<dbReference type="Pfam" id="PF12833">
    <property type="entry name" value="HTH_18"/>
    <property type="match status" value="1"/>
</dbReference>
<dbReference type="Proteomes" id="UP000016649">
    <property type="component" value="Unassembled WGS sequence"/>
</dbReference>
<dbReference type="PANTHER" id="PTHR43280:SF28">
    <property type="entry name" value="HTH-TYPE TRANSCRIPTIONAL ACTIVATOR RHAS"/>
    <property type="match status" value="1"/>
</dbReference>
<keyword evidence="1" id="KW-0805">Transcription regulation</keyword>
<evidence type="ECO:0000313" key="5">
    <source>
        <dbReference type="EMBL" id="ERJ91980.1"/>
    </source>
</evidence>
<dbReference type="EMBL" id="AWVH01000039">
    <property type="protein sequence ID" value="ERJ91980.1"/>
    <property type="molecule type" value="Genomic_DNA"/>
</dbReference>
<sequence length="236" mass="27490">MQKHTDFEHSELYKSVVESRYEAETQLIQAVAAGNTEKALTFYKRIMHYGIEPRTNDVLRNSKNMYIILNTLLRKSVQTACIHPLYIDRLSTRLAKQIETASKSQLEFMPAQMIRSYCALVRSCSRLPYSPIIRSCLDYIDFHYNEELTLCVLSKQCAVTKCYLSALFRKEVNVTLTDYITRVRLQKALDFLNTKTSSIQEIAFDCGFNDPNYFTRMFKRVYGYAPSAYRKQRLTG</sequence>
<dbReference type="PANTHER" id="PTHR43280">
    <property type="entry name" value="ARAC-FAMILY TRANSCRIPTIONAL REGULATOR"/>
    <property type="match status" value="1"/>
</dbReference>
<accession>A0ABN0NX44</accession>
<dbReference type="PROSITE" id="PS01124">
    <property type="entry name" value="HTH_ARAC_FAMILY_2"/>
    <property type="match status" value="1"/>
</dbReference>
<dbReference type="SMART" id="SM00342">
    <property type="entry name" value="HTH_ARAC"/>
    <property type="match status" value="1"/>
</dbReference>
<keyword evidence="2" id="KW-0238">DNA-binding</keyword>
<proteinExistence type="predicted"/>
<evidence type="ECO:0000256" key="1">
    <source>
        <dbReference type="ARBA" id="ARBA00023015"/>
    </source>
</evidence>
<keyword evidence="3" id="KW-0804">Transcription</keyword>
<evidence type="ECO:0000259" key="4">
    <source>
        <dbReference type="PROSITE" id="PS01124"/>
    </source>
</evidence>
<dbReference type="InterPro" id="IPR020449">
    <property type="entry name" value="Tscrpt_reg_AraC-type_HTH"/>
</dbReference>
<dbReference type="Gene3D" id="1.10.10.60">
    <property type="entry name" value="Homeodomain-like"/>
    <property type="match status" value="2"/>
</dbReference>
<dbReference type="PRINTS" id="PR00032">
    <property type="entry name" value="HTHARAC"/>
</dbReference>
<dbReference type="PROSITE" id="PS00041">
    <property type="entry name" value="HTH_ARAC_FAMILY_1"/>
    <property type="match status" value="1"/>
</dbReference>
<keyword evidence="6" id="KW-1185">Reference proteome</keyword>
<dbReference type="SUPFAM" id="SSF46689">
    <property type="entry name" value="Homeodomain-like"/>
    <property type="match status" value="2"/>
</dbReference>
<evidence type="ECO:0000256" key="2">
    <source>
        <dbReference type="ARBA" id="ARBA00023125"/>
    </source>
</evidence>
<evidence type="ECO:0000313" key="6">
    <source>
        <dbReference type="Proteomes" id="UP000016649"/>
    </source>
</evidence>
<organism evidence="5 6">
    <name type="scientific">Treponema lecithinolyticum ATCC 700332</name>
    <dbReference type="NCBI Taxonomy" id="1321815"/>
    <lineage>
        <taxon>Bacteria</taxon>
        <taxon>Pseudomonadati</taxon>
        <taxon>Spirochaetota</taxon>
        <taxon>Spirochaetia</taxon>
        <taxon>Spirochaetales</taxon>
        <taxon>Treponemataceae</taxon>
        <taxon>Treponema</taxon>
    </lineage>
</organism>
<dbReference type="InterPro" id="IPR009057">
    <property type="entry name" value="Homeodomain-like_sf"/>
</dbReference>
<protein>
    <submittedName>
        <fullName evidence="5">Transcriptional regulator, AraC family</fullName>
    </submittedName>
</protein>
<reference evidence="5 6" key="1">
    <citation type="submission" date="2013-08" db="EMBL/GenBank/DDBJ databases">
        <authorList>
            <person name="Weinstock G."/>
            <person name="Sodergren E."/>
            <person name="Wylie T."/>
            <person name="Fulton L."/>
            <person name="Fulton R."/>
            <person name="Fronick C."/>
            <person name="O'Laughlin M."/>
            <person name="Godfrey J."/>
            <person name="Miner T."/>
            <person name="Herter B."/>
            <person name="Appelbaum E."/>
            <person name="Cordes M."/>
            <person name="Lek S."/>
            <person name="Wollam A."/>
            <person name="Pepin K.H."/>
            <person name="Palsikar V.B."/>
            <person name="Mitreva M."/>
            <person name="Wilson R.K."/>
        </authorList>
    </citation>
    <scope>NUCLEOTIDE SEQUENCE [LARGE SCALE GENOMIC DNA]</scope>
    <source>
        <strain evidence="5 6">ATCC 700332</strain>
    </source>
</reference>
<dbReference type="InterPro" id="IPR018062">
    <property type="entry name" value="HTH_AraC-typ_CS"/>
</dbReference>
<dbReference type="InterPro" id="IPR018060">
    <property type="entry name" value="HTH_AraC"/>
</dbReference>
<comment type="caution">
    <text evidence="5">The sequence shown here is derived from an EMBL/GenBank/DDBJ whole genome shotgun (WGS) entry which is preliminary data.</text>
</comment>
<evidence type="ECO:0000256" key="3">
    <source>
        <dbReference type="ARBA" id="ARBA00023163"/>
    </source>
</evidence>